<dbReference type="Gene3D" id="1.10.3720.10">
    <property type="entry name" value="MetI-like"/>
    <property type="match status" value="1"/>
</dbReference>
<reference evidence="10" key="1">
    <citation type="journal article" date="2019" name="Int. J. Syst. Evol. Microbiol.">
        <title>The Global Catalogue of Microorganisms (GCM) 10K type strain sequencing project: providing services to taxonomists for standard genome sequencing and annotation.</title>
        <authorList>
            <consortium name="The Broad Institute Genomics Platform"/>
            <consortium name="The Broad Institute Genome Sequencing Center for Infectious Disease"/>
            <person name="Wu L."/>
            <person name="Ma J."/>
        </authorList>
    </citation>
    <scope>NUCLEOTIDE SEQUENCE [LARGE SCALE GENOMIC DNA]</scope>
    <source>
        <strain evidence="10">CGMCC 4.7643</strain>
    </source>
</reference>
<sequence>MSVILAGPESSVRPARSSRGAAARLFRRNRVLVVSTALLALIVLTVLVLPVFLPSVSATDPVHRLLPPSAGHPLGTDSYGRDVLARLVSGGRASLGLSALITLCAAFSGMVIGLVSGFYPRVDAVLMRLMDAWMSFPAIILAMALAVSLGASIWTELIALTVIFTPFTARVVRSRVLGIAGRSYIGAARVSGMSRGKILRVHVFPNVLPLALVQVVILSAAAMLVDGAMSFLGLGIAPPTPTWGNMIAEGRSYLVVAPWLVIVPGVTIMLCVFLLNLIGSSLRVAVDARARTLSELQRLRTRRRPPR</sequence>
<feature type="transmembrane region" description="Helical" evidence="7">
    <location>
        <begin position="31"/>
        <end position="53"/>
    </location>
</feature>
<keyword evidence="10" id="KW-1185">Reference proteome</keyword>
<keyword evidence="4 7" id="KW-0812">Transmembrane</keyword>
<evidence type="ECO:0000313" key="10">
    <source>
        <dbReference type="Proteomes" id="UP001597419"/>
    </source>
</evidence>
<keyword evidence="6 7" id="KW-0472">Membrane</keyword>
<dbReference type="PROSITE" id="PS50928">
    <property type="entry name" value="ABC_TM1"/>
    <property type="match status" value="1"/>
</dbReference>
<dbReference type="Pfam" id="PF00528">
    <property type="entry name" value="BPD_transp_1"/>
    <property type="match status" value="1"/>
</dbReference>
<comment type="similarity">
    <text evidence="7">Belongs to the binding-protein-dependent transport system permease family.</text>
</comment>
<dbReference type="CDD" id="cd06261">
    <property type="entry name" value="TM_PBP2"/>
    <property type="match status" value="1"/>
</dbReference>
<feature type="transmembrane region" description="Helical" evidence="7">
    <location>
        <begin position="126"/>
        <end position="147"/>
    </location>
</feature>
<feature type="transmembrane region" description="Helical" evidence="7">
    <location>
        <begin position="153"/>
        <end position="172"/>
    </location>
</feature>
<dbReference type="InterPro" id="IPR000515">
    <property type="entry name" value="MetI-like"/>
</dbReference>
<dbReference type="RefSeq" id="WP_345385879.1">
    <property type="nucleotide sequence ID" value="NZ_BAABHG010000001.1"/>
</dbReference>
<evidence type="ECO:0000256" key="5">
    <source>
        <dbReference type="ARBA" id="ARBA00022989"/>
    </source>
</evidence>
<accession>A0ABW5GUL8</accession>
<dbReference type="SUPFAM" id="SSF161098">
    <property type="entry name" value="MetI-like"/>
    <property type="match status" value="1"/>
</dbReference>
<evidence type="ECO:0000256" key="2">
    <source>
        <dbReference type="ARBA" id="ARBA00022448"/>
    </source>
</evidence>
<comment type="subcellular location">
    <subcellularLocation>
        <location evidence="1 7">Cell membrane</location>
        <topology evidence="1 7">Multi-pass membrane protein</topology>
    </subcellularLocation>
</comment>
<dbReference type="Pfam" id="PF12911">
    <property type="entry name" value="OppC_N"/>
    <property type="match status" value="1"/>
</dbReference>
<organism evidence="9 10">
    <name type="scientific">Amycolatopsis samaneae</name>
    <dbReference type="NCBI Taxonomy" id="664691"/>
    <lineage>
        <taxon>Bacteria</taxon>
        <taxon>Bacillati</taxon>
        <taxon>Actinomycetota</taxon>
        <taxon>Actinomycetes</taxon>
        <taxon>Pseudonocardiales</taxon>
        <taxon>Pseudonocardiaceae</taxon>
        <taxon>Amycolatopsis</taxon>
    </lineage>
</organism>
<evidence type="ECO:0000256" key="7">
    <source>
        <dbReference type="RuleBase" id="RU363032"/>
    </source>
</evidence>
<evidence type="ECO:0000256" key="3">
    <source>
        <dbReference type="ARBA" id="ARBA00022475"/>
    </source>
</evidence>
<evidence type="ECO:0000256" key="6">
    <source>
        <dbReference type="ARBA" id="ARBA00023136"/>
    </source>
</evidence>
<protein>
    <submittedName>
        <fullName evidence="9">ABC transporter permease</fullName>
    </submittedName>
</protein>
<keyword evidence="2 7" id="KW-0813">Transport</keyword>
<name>A0ABW5GUL8_9PSEU</name>
<proteinExistence type="inferred from homology"/>
<dbReference type="InterPro" id="IPR035906">
    <property type="entry name" value="MetI-like_sf"/>
</dbReference>
<feature type="transmembrane region" description="Helical" evidence="7">
    <location>
        <begin position="256"/>
        <end position="279"/>
    </location>
</feature>
<evidence type="ECO:0000256" key="1">
    <source>
        <dbReference type="ARBA" id="ARBA00004651"/>
    </source>
</evidence>
<feature type="transmembrane region" description="Helical" evidence="7">
    <location>
        <begin position="203"/>
        <end position="236"/>
    </location>
</feature>
<feature type="domain" description="ABC transmembrane type-1" evidence="8">
    <location>
        <begin position="95"/>
        <end position="279"/>
    </location>
</feature>
<dbReference type="PANTHER" id="PTHR43386:SF1">
    <property type="entry name" value="D,D-DIPEPTIDE TRANSPORT SYSTEM PERMEASE PROTEIN DDPC-RELATED"/>
    <property type="match status" value="1"/>
</dbReference>
<dbReference type="PANTHER" id="PTHR43386">
    <property type="entry name" value="OLIGOPEPTIDE TRANSPORT SYSTEM PERMEASE PROTEIN APPC"/>
    <property type="match status" value="1"/>
</dbReference>
<dbReference type="EMBL" id="JBHUKU010000026">
    <property type="protein sequence ID" value="MFD2464640.1"/>
    <property type="molecule type" value="Genomic_DNA"/>
</dbReference>
<feature type="transmembrane region" description="Helical" evidence="7">
    <location>
        <begin position="95"/>
        <end position="119"/>
    </location>
</feature>
<evidence type="ECO:0000313" key="9">
    <source>
        <dbReference type="EMBL" id="MFD2464640.1"/>
    </source>
</evidence>
<dbReference type="InterPro" id="IPR050366">
    <property type="entry name" value="BP-dependent_transpt_permease"/>
</dbReference>
<evidence type="ECO:0000256" key="4">
    <source>
        <dbReference type="ARBA" id="ARBA00022692"/>
    </source>
</evidence>
<gene>
    <name evidence="9" type="ORF">ACFSYJ_38900</name>
</gene>
<evidence type="ECO:0000259" key="8">
    <source>
        <dbReference type="PROSITE" id="PS50928"/>
    </source>
</evidence>
<comment type="caution">
    <text evidence="9">The sequence shown here is derived from an EMBL/GenBank/DDBJ whole genome shotgun (WGS) entry which is preliminary data.</text>
</comment>
<dbReference type="Proteomes" id="UP001597419">
    <property type="component" value="Unassembled WGS sequence"/>
</dbReference>
<keyword evidence="3" id="KW-1003">Cell membrane</keyword>
<dbReference type="InterPro" id="IPR025966">
    <property type="entry name" value="OppC_N"/>
</dbReference>
<keyword evidence="5 7" id="KW-1133">Transmembrane helix</keyword>